<dbReference type="OrthoDB" id="1122808at2"/>
<protein>
    <recommendedName>
        <fullName evidence="4">Pentapeptide repeat-containing protein</fullName>
    </recommendedName>
</protein>
<feature type="transmembrane region" description="Helical" evidence="1">
    <location>
        <begin position="369"/>
        <end position="388"/>
    </location>
</feature>
<keyword evidence="1" id="KW-0812">Transmembrane</keyword>
<organism evidence="2 3">
    <name type="scientific">Salegentibacter mishustinae</name>
    <dbReference type="NCBI Taxonomy" id="270918"/>
    <lineage>
        <taxon>Bacteria</taxon>
        <taxon>Pseudomonadati</taxon>
        <taxon>Bacteroidota</taxon>
        <taxon>Flavobacteriia</taxon>
        <taxon>Flavobacteriales</taxon>
        <taxon>Flavobacteriaceae</taxon>
        <taxon>Salegentibacter</taxon>
    </lineage>
</organism>
<accession>A0A0Q9ZHS3</accession>
<gene>
    <name evidence="2" type="ORF">APR42_08040</name>
</gene>
<feature type="transmembrane region" description="Helical" evidence="1">
    <location>
        <begin position="426"/>
        <end position="448"/>
    </location>
</feature>
<sequence>MEKLNFASFAELLKNPDKSDHSNLIFEFDHSSEISFAEISTENTFKNCSFTGQGFDIIGKNQNENKRTLQFLKCEILIKEITISEGIFQDFIISDSNFTGSLTFDWCYFANCKFQEVQEGVKSIKIKNSDFQNIKIKNLVAEKLFVIASTIRSSGEVKNCKIQDVDFSGSSLSSFYFRNNEVFGYANFELITGKSTSLEISNSLFHKQVNFETQPIKIIYLNQTHFFDIVSFQNAVLKRIWINKVLFEKAVFFEGIELTDIMNCNIKSIRTIKQQLVLTNNNLDYLRFRKIEKELYRLQTRELLFNKDYHFHYEKYRDTRCFSREGEHYSYYIEKNDVPKINRFELLGDYITLSMHKTISNYSTDWKRAIGVTILCGFILYTVFYYTVNYSNDILIDIDTVNDFFNGLPRFFLVTDFKNPLEKNEYYINAISWIPLLIGKIFIAFGIYETIQSFRKFKG</sequence>
<reference evidence="2" key="1">
    <citation type="submission" date="2015-10" db="EMBL/GenBank/DDBJ databases">
        <title>Draft genome sequence of Salegentibacter mishustinae KCTC 12263.</title>
        <authorList>
            <person name="Lin W."/>
            <person name="Zheng Q."/>
        </authorList>
    </citation>
    <scope>NUCLEOTIDE SEQUENCE [LARGE SCALE GENOMIC DNA]</scope>
    <source>
        <strain evidence="2">KCTC 12263</strain>
    </source>
</reference>
<proteinExistence type="predicted"/>
<evidence type="ECO:0000256" key="1">
    <source>
        <dbReference type="SAM" id="Phobius"/>
    </source>
</evidence>
<name>A0A0Q9ZHS3_9FLAO</name>
<dbReference type="Gene3D" id="2.160.20.80">
    <property type="entry name" value="E3 ubiquitin-protein ligase SopA"/>
    <property type="match status" value="1"/>
</dbReference>
<evidence type="ECO:0008006" key="4">
    <source>
        <dbReference type="Google" id="ProtNLM"/>
    </source>
</evidence>
<dbReference type="Proteomes" id="UP000051643">
    <property type="component" value="Unassembled WGS sequence"/>
</dbReference>
<dbReference type="EMBL" id="LKTP01000034">
    <property type="protein sequence ID" value="KRG27699.1"/>
    <property type="molecule type" value="Genomic_DNA"/>
</dbReference>
<keyword evidence="1" id="KW-0472">Membrane</keyword>
<keyword evidence="3" id="KW-1185">Reference proteome</keyword>
<evidence type="ECO:0000313" key="3">
    <source>
        <dbReference type="Proteomes" id="UP000051643"/>
    </source>
</evidence>
<keyword evidence="1" id="KW-1133">Transmembrane helix</keyword>
<dbReference type="RefSeq" id="WP_057482373.1">
    <property type="nucleotide sequence ID" value="NZ_BMWR01000004.1"/>
</dbReference>
<dbReference type="AlphaFoldDB" id="A0A0Q9ZHS3"/>
<comment type="caution">
    <text evidence="2">The sequence shown here is derived from an EMBL/GenBank/DDBJ whole genome shotgun (WGS) entry which is preliminary data.</text>
</comment>
<evidence type="ECO:0000313" key="2">
    <source>
        <dbReference type="EMBL" id="KRG27699.1"/>
    </source>
</evidence>